<dbReference type="GeneID" id="35867330"/>
<dbReference type="Proteomes" id="UP000235122">
    <property type="component" value="Unassembled WGS sequence"/>
</dbReference>
<dbReference type="STRING" id="33007.HMPREF3198_00524"/>
<dbReference type="InterPro" id="IPR007896">
    <property type="entry name" value="BTP_bacteria"/>
</dbReference>
<keyword evidence="1" id="KW-0812">Transmembrane</keyword>
<feature type="transmembrane region" description="Helical" evidence="1">
    <location>
        <begin position="12"/>
        <end position="34"/>
    </location>
</feature>
<dbReference type="Pfam" id="PF05232">
    <property type="entry name" value="BTP"/>
    <property type="match status" value="2"/>
</dbReference>
<evidence type="ECO:0000313" key="3">
    <source>
        <dbReference type="EMBL" id="PKY72102.1"/>
    </source>
</evidence>
<feature type="transmembrane region" description="Helical" evidence="1">
    <location>
        <begin position="113"/>
        <end position="130"/>
    </location>
</feature>
<proteinExistence type="predicted"/>
<evidence type="ECO:0000256" key="1">
    <source>
        <dbReference type="SAM" id="Phobius"/>
    </source>
</evidence>
<feature type="transmembrane region" description="Helical" evidence="1">
    <location>
        <begin position="82"/>
        <end position="101"/>
    </location>
</feature>
<accession>A0A2I1ILY3</accession>
<evidence type="ECO:0000259" key="2">
    <source>
        <dbReference type="Pfam" id="PF05232"/>
    </source>
</evidence>
<name>A0A2I1ILY3_9ACTO</name>
<dbReference type="InterPro" id="IPR058208">
    <property type="entry name" value="PACE"/>
</dbReference>
<sequence length="148" mass="16599">MLKLSPRRRRIVYSLSYEVIAVFATAAFLLVFNFDAAGSLLMGIISSTVAVIWNYLWNLLLETWEKRTDAGPRTPLRRAVQAVGFEGGLALWLTPIEAWILDVSLLTALALEAGQLVFFLFYTYLFSWVFDRYVCAPPVEQAASAASQ</sequence>
<keyword evidence="1" id="KW-0472">Membrane</keyword>
<dbReference type="EMBL" id="PKKO01000004">
    <property type="protein sequence ID" value="PKY72102.1"/>
    <property type="molecule type" value="Genomic_DNA"/>
</dbReference>
<keyword evidence="4" id="KW-1185">Reference proteome</keyword>
<keyword evidence="1" id="KW-1133">Transmembrane helix</keyword>
<dbReference type="RefSeq" id="WP_024331273.1">
    <property type="nucleotide sequence ID" value="NZ_JASOXK010000003.1"/>
</dbReference>
<gene>
    <name evidence="3" type="ORF">CYJ19_07840</name>
</gene>
<dbReference type="NCBIfam" id="NF033664">
    <property type="entry name" value="PACE_transport"/>
    <property type="match status" value="1"/>
</dbReference>
<organism evidence="3 4">
    <name type="scientific">Winkia neuii</name>
    <dbReference type="NCBI Taxonomy" id="33007"/>
    <lineage>
        <taxon>Bacteria</taxon>
        <taxon>Bacillati</taxon>
        <taxon>Actinomycetota</taxon>
        <taxon>Actinomycetes</taxon>
        <taxon>Actinomycetales</taxon>
        <taxon>Actinomycetaceae</taxon>
        <taxon>Winkia</taxon>
    </lineage>
</organism>
<protein>
    <recommendedName>
        <fullName evidence="2">Chlorhexidine efflux transporter domain-containing protein</fullName>
    </recommendedName>
</protein>
<feature type="domain" description="Chlorhexidine efflux transporter" evidence="2">
    <location>
        <begin position="73"/>
        <end position="133"/>
    </location>
</feature>
<feature type="domain" description="Chlorhexidine efflux transporter" evidence="2">
    <location>
        <begin position="7"/>
        <end position="67"/>
    </location>
</feature>
<dbReference type="AlphaFoldDB" id="A0A2I1ILY3"/>
<comment type="caution">
    <text evidence="3">The sequence shown here is derived from an EMBL/GenBank/DDBJ whole genome shotgun (WGS) entry which is preliminary data.</text>
</comment>
<evidence type="ECO:0000313" key="4">
    <source>
        <dbReference type="Proteomes" id="UP000235122"/>
    </source>
</evidence>
<feature type="transmembrane region" description="Helical" evidence="1">
    <location>
        <begin position="40"/>
        <end position="61"/>
    </location>
</feature>
<reference evidence="3 4" key="1">
    <citation type="submission" date="2017-12" db="EMBL/GenBank/DDBJ databases">
        <title>Phylogenetic diversity of female urinary microbiome.</title>
        <authorList>
            <person name="Thomas-White K."/>
            <person name="Wolfe A.J."/>
        </authorList>
    </citation>
    <scope>NUCLEOTIDE SEQUENCE [LARGE SCALE GENOMIC DNA]</scope>
    <source>
        <strain evidence="3 4">UMB0402</strain>
    </source>
</reference>